<evidence type="ECO:0000313" key="1">
    <source>
        <dbReference type="EMBL" id="KAH7856331.1"/>
    </source>
</evidence>
<accession>A0ACB7YSE5</accession>
<sequence>MEESGSIDNLLAARRVLKCSLEKSRDVASEIHKTGSRLQEVNQRLPSLEAAIKTIGRKCSLLEIRGHIKHSVGPAAAVVKVFDAVNELENLLLSDPSSDLFRYLSLVKQLEEALRFLTDNCGLVIRWLEEVEQFLEDRTVDEDDWYLSTLRKSLMILRELQAMEGQSRLSGGPLFDALEKLETEFRHLLMENSFPMAFSSTSGGEKTRNISASSPLAVPVVQKLQAILERIRGNNRIESCIRIYVDVRSSNARATMQALDLNYLDISLSEFESVQRIEESIDLWSNHLEFAIKCVLDQEYRLSNDVFQKVESDVWKSCFAEIAVQSGIQSFIKFGNAITKGKKDAVKLLKLLDIFAALNKLRIDFNRLFGGNSCAEIQIQTRDLIKKVVDGACEIFQELSVQVDLQRESTPPADGSVPRLLTFVTDYCNQLLEDDYRPILIQVLGIHQIWNHKEFEEGILSNEIHKIMRGVELNLDTWAKRYDNTALSCLFMMNNHWYLFKNLKGTKLGDLMGDSWLKGHEQSSEYYAAVYLKESWGKLPSLLSEEGLILFSEGRIVARDLVKKRLKAFRDAFDEIYQKQTEWVVSDKSLRVKTCQNVVEMIVPVYRKFMGNYMILIEQGGASPNKYVKYTGENLENMMGSLFQPKLGKFGSSTKCTHLIGKIKNVVSSHFSSTPAAA</sequence>
<dbReference type="Proteomes" id="UP000828048">
    <property type="component" value="Chromosome 3"/>
</dbReference>
<proteinExistence type="predicted"/>
<keyword evidence="2" id="KW-1185">Reference proteome</keyword>
<organism evidence="1 2">
    <name type="scientific">Vaccinium darrowii</name>
    <dbReference type="NCBI Taxonomy" id="229202"/>
    <lineage>
        <taxon>Eukaryota</taxon>
        <taxon>Viridiplantae</taxon>
        <taxon>Streptophyta</taxon>
        <taxon>Embryophyta</taxon>
        <taxon>Tracheophyta</taxon>
        <taxon>Spermatophyta</taxon>
        <taxon>Magnoliopsida</taxon>
        <taxon>eudicotyledons</taxon>
        <taxon>Gunneridae</taxon>
        <taxon>Pentapetalae</taxon>
        <taxon>asterids</taxon>
        <taxon>Ericales</taxon>
        <taxon>Ericaceae</taxon>
        <taxon>Vaccinioideae</taxon>
        <taxon>Vaccinieae</taxon>
        <taxon>Vaccinium</taxon>
    </lineage>
</organism>
<reference evidence="1 2" key="1">
    <citation type="journal article" date="2021" name="Hortic Res">
        <title>High-quality reference genome and annotation aids understanding of berry development for evergreen blueberry (Vaccinium darrowii).</title>
        <authorList>
            <person name="Yu J."/>
            <person name="Hulse-Kemp A.M."/>
            <person name="Babiker E."/>
            <person name="Staton M."/>
        </authorList>
    </citation>
    <scope>NUCLEOTIDE SEQUENCE [LARGE SCALE GENOMIC DNA]</scope>
    <source>
        <strain evidence="2">cv. NJ 8807/NJ 8810</strain>
        <tissue evidence="1">Young leaf</tissue>
    </source>
</reference>
<protein>
    <submittedName>
        <fullName evidence="1">Uncharacterized protein</fullName>
    </submittedName>
</protein>
<name>A0ACB7YSE5_9ERIC</name>
<evidence type="ECO:0000313" key="2">
    <source>
        <dbReference type="Proteomes" id="UP000828048"/>
    </source>
</evidence>
<dbReference type="EMBL" id="CM037153">
    <property type="protein sequence ID" value="KAH7856331.1"/>
    <property type="molecule type" value="Genomic_DNA"/>
</dbReference>
<comment type="caution">
    <text evidence="1">The sequence shown here is derived from an EMBL/GenBank/DDBJ whole genome shotgun (WGS) entry which is preliminary data.</text>
</comment>
<gene>
    <name evidence="1" type="ORF">Vadar_000199</name>
</gene>